<name>A0ABR2MKA8_9ASPA</name>
<dbReference type="Proteomes" id="UP001412067">
    <property type="component" value="Unassembled WGS sequence"/>
</dbReference>
<dbReference type="EMBL" id="JBBWWR010000007">
    <property type="protein sequence ID" value="KAK8964428.1"/>
    <property type="molecule type" value="Genomic_DNA"/>
</dbReference>
<protein>
    <submittedName>
        <fullName evidence="2">Uncharacterized protein</fullName>
    </submittedName>
</protein>
<reference evidence="2 3" key="1">
    <citation type="journal article" date="2022" name="Nat. Plants">
        <title>Genomes of leafy and leafless Platanthera orchids illuminate the evolution of mycoheterotrophy.</title>
        <authorList>
            <person name="Li M.H."/>
            <person name="Liu K.W."/>
            <person name="Li Z."/>
            <person name="Lu H.C."/>
            <person name="Ye Q.L."/>
            <person name="Zhang D."/>
            <person name="Wang J.Y."/>
            <person name="Li Y.F."/>
            <person name="Zhong Z.M."/>
            <person name="Liu X."/>
            <person name="Yu X."/>
            <person name="Liu D.K."/>
            <person name="Tu X.D."/>
            <person name="Liu B."/>
            <person name="Hao Y."/>
            <person name="Liao X.Y."/>
            <person name="Jiang Y.T."/>
            <person name="Sun W.H."/>
            <person name="Chen J."/>
            <person name="Chen Y.Q."/>
            <person name="Ai Y."/>
            <person name="Zhai J.W."/>
            <person name="Wu S.S."/>
            <person name="Zhou Z."/>
            <person name="Hsiao Y.Y."/>
            <person name="Wu W.L."/>
            <person name="Chen Y.Y."/>
            <person name="Lin Y.F."/>
            <person name="Hsu J.L."/>
            <person name="Li C.Y."/>
            <person name="Wang Z.W."/>
            <person name="Zhao X."/>
            <person name="Zhong W.Y."/>
            <person name="Ma X.K."/>
            <person name="Ma L."/>
            <person name="Huang J."/>
            <person name="Chen G.Z."/>
            <person name="Huang M.Z."/>
            <person name="Huang L."/>
            <person name="Peng D.H."/>
            <person name="Luo Y.B."/>
            <person name="Zou S.Q."/>
            <person name="Chen S.P."/>
            <person name="Lan S."/>
            <person name="Tsai W.C."/>
            <person name="Van de Peer Y."/>
            <person name="Liu Z.J."/>
        </authorList>
    </citation>
    <scope>NUCLEOTIDE SEQUENCE [LARGE SCALE GENOMIC DNA]</scope>
    <source>
        <strain evidence="2">Lor288</strain>
    </source>
</reference>
<accession>A0ABR2MKA8</accession>
<feature type="region of interest" description="Disordered" evidence="1">
    <location>
        <begin position="1"/>
        <end position="37"/>
    </location>
</feature>
<comment type="caution">
    <text evidence="2">The sequence shown here is derived from an EMBL/GenBank/DDBJ whole genome shotgun (WGS) entry which is preliminary data.</text>
</comment>
<gene>
    <name evidence="2" type="ORF">KSP40_PGU006178</name>
</gene>
<proteinExistence type="predicted"/>
<evidence type="ECO:0000256" key="1">
    <source>
        <dbReference type="SAM" id="MobiDB-lite"/>
    </source>
</evidence>
<keyword evidence="3" id="KW-1185">Reference proteome</keyword>
<organism evidence="2 3">
    <name type="scientific">Platanthera guangdongensis</name>
    <dbReference type="NCBI Taxonomy" id="2320717"/>
    <lineage>
        <taxon>Eukaryota</taxon>
        <taxon>Viridiplantae</taxon>
        <taxon>Streptophyta</taxon>
        <taxon>Embryophyta</taxon>
        <taxon>Tracheophyta</taxon>
        <taxon>Spermatophyta</taxon>
        <taxon>Magnoliopsida</taxon>
        <taxon>Liliopsida</taxon>
        <taxon>Asparagales</taxon>
        <taxon>Orchidaceae</taxon>
        <taxon>Orchidoideae</taxon>
        <taxon>Orchideae</taxon>
        <taxon>Orchidinae</taxon>
        <taxon>Platanthera</taxon>
    </lineage>
</organism>
<evidence type="ECO:0000313" key="2">
    <source>
        <dbReference type="EMBL" id="KAK8964428.1"/>
    </source>
</evidence>
<feature type="compositionally biased region" description="Polar residues" evidence="1">
    <location>
        <begin position="8"/>
        <end position="17"/>
    </location>
</feature>
<evidence type="ECO:0000313" key="3">
    <source>
        <dbReference type="Proteomes" id="UP001412067"/>
    </source>
</evidence>
<sequence>MGVYVQGQKHTAPSTGNGEVKIKMSEPGGVADCSDLPRGRRAHLRSGAVRSQLMMARGGQLFVDCDGEVPTFDRGNREGGRP</sequence>